<protein>
    <submittedName>
        <fullName evidence="1">Uncharacterized protein</fullName>
    </submittedName>
</protein>
<keyword evidence="2" id="KW-1185">Reference proteome</keyword>
<sequence length="181" mass="20115">MAAQHAHRAVVCQRPERIVRVVPGRAQASSIQEGIVNPYYVVSLENFTIPPSPFVTFGARNPGSIPSETSLNVTITANAYHLWKKRSSIRAGVTRALALLSGLLQRLDSDAYQINGHMNFLKDKEAALSRLEDVFLTATDAEDLDHEVEAANKYNKKILYALSRAKFWLQELDPGQTTTHV</sequence>
<proteinExistence type="predicted"/>
<name>A0A9J6F4P6_RHIMP</name>
<accession>A0A9J6F4P6</accession>
<organism evidence="1 2">
    <name type="scientific">Rhipicephalus microplus</name>
    <name type="common">Cattle tick</name>
    <name type="synonym">Boophilus microplus</name>
    <dbReference type="NCBI Taxonomy" id="6941"/>
    <lineage>
        <taxon>Eukaryota</taxon>
        <taxon>Metazoa</taxon>
        <taxon>Ecdysozoa</taxon>
        <taxon>Arthropoda</taxon>
        <taxon>Chelicerata</taxon>
        <taxon>Arachnida</taxon>
        <taxon>Acari</taxon>
        <taxon>Parasitiformes</taxon>
        <taxon>Ixodida</taxon>
        <taxon>Ixodoidea</taxon>
        <taxon>Ixodidae</taxon>
        <taxon>Rhipicephalinae</taxon>
        <taxon>Rhipicephalus</taxon>
        <taxon>Boophilus</taxon>
    </lineage>
</organism>
<dbReference type="AlphaFoldDB" id="A0A9J6F4P6"/>
<reference evidence="1" key="1">
    <citation type="journal article" date="2020" name="Cell">
        <title>Large-Scale Comparative Analyses of Tick Genomes Elucidate Their Genetic Diversity and Vector Capacities.</title>
        <authorList>
            <consortium name="Tick Genome and Microbiome Consortium (TIGMIC)"/>
            <person name="Jia N."/>
            <person name="Wang J."/>
            <person name="Shi W."/>
            <person name="Du L."/>
            <person name="Sun Y."/>
            <person name="Zhan W."/>
            <person name="Jiang J.F."/>
            <person name="Wang Q."/>
            <person name="Zhang B."/>
            <person name="Ji P."/>
            <person name="Bell-Sakyi L."/>
            <person name="Cui X.M."/>
            <person name="Yuan T.T."/>
            <person name="Jiang B.G."/>
            <person name="Yang W.F."/>
            <person name="Lam T.T."/>
            <person name="Chang Q.C."/>
            <person name="Ding S.J."/>
            <person name="Wang X.J."/>
            <person name="Zhu J.G."/>
            <person name="Ruan X.D."/>
            <person name="Zhao L."/>
            <person name="Wei J.T."/>
            <person name="Ye R.Z."/>
            <person name="Que T.C."/>
            <person name="Du C.H."/>
            <person name="Zhou Y.H."/>
            <person name="Cheng J.X."/>
            <person name="Dai P.F."/>
            <person name="Guo W.B."/>
            <person name="Han X.H."/>
            <person name="Huang E.J."/>
            <person name="Li L.F."/>
            <person name="Wei W."/>
            <person name="Gao Y.C."/>
            <person name="Liu J.Z."/>
            <person name="Shao H.Z."/>
            <person name="Wang X."/>
            <person name="Wang C.C."/>
            <person name="Yang T.C."/>
            <person name="Huo Q.B."/>
            <person name="Li W."/>
            <person name="Chen H.Y."/>
            <person name="Chen S.E."/>
            <person name="Zhou L.G."/>
            <person name="Ni X.B."/>
            <person name="Tian J.H."/>
            <person name="Sheng Y."/>
            <person name="Liu T."/>
            <person name="Pan Y.S."/>
            <person name="Xia L.Y."/>
            <person name="Li J."/>
            <person name="Zhao F."/>
            <person name="Cao W.C."/>
        </authorList>
    </citation>
    <scope>NUCLEOTIDE SEQUENCE</scope>
    <source>
        <strain evidence="1">Rmic-2018</strain>
    </source>
</reference>
<dbReference type="EMBL" id="JABSTU010000001">
    <property type="protein sequence ID" value="KAH8041770.1"/>
    <property type="molecule type" value="Genomic_DNA"/>
</dbReference>
<evidence type="ECO:0000313" key="2">
    <source>
        <dbReference type="Proteomes" id="UP000821866"/>
    </source>
</evidence>
<evidence type="ECO:0000313" key="1">
    <source>
        <dbReference type="EMBL" id="KAH8041770.1"/>
    </source>
</evidence>
<dbReference type="Proteomes" id="UP000821866">
    <property type="component" value="Chromosome 1"/>
</dbReference>
<comment type="caution">
    <text evidence="1">The sequence shown here is derived from an EMBL/GenBank/DDBJ whole genome shotgun (WGS) entry which is preliminary data.</text>
</comment>
<gene>
    <name evidence="1" type="ORF">HPB51_017892</name>
</gene>
<reference evidence="1" key="2">
    <citation type="submission" date="2021-09" db="EMBL/GenBank/DDBJ databases">
        <authorList>
            <person name="Jia N."/>
            <person name="Wang J."/>
            <person name="Shi W."/>
            <person name="Du L."/>
            <person name="Sun Y."/>
            <person name="Zhan W."/>
            <person name="Jiang J."/>
            <person name="Wang Q."/>
            <person name="Zhang B."/>
            <person name="Ji P."/>
            <person name="Sakyi L.B."/>
            <person name="Cui X."/>
            <person name="Yuan T."/>
            <person name="Jiang B."/>
            <person name="Yang W."/>
            <person name="Lam T.T.-Y."/>
            <person name="Chang Q."/>
            <person name="Ding S."/>
            <person name="Wang X."/>
            <person name="Zhu J."/>
            <person name="Ruan X."/>
            <person name="Zhao L."/>
            <person name="Wei J."/>
            <person name="Que T."/>
            <person name="Du C."/>
            <person name="Cheng J."/>
            <person name="Dai P."/>
            <person name="Han X."/>
            <person name="Huang E."/>
            <person name="Gao Y."/>
            <person name="Liu J."/>
            <person name="Shao H."/>
            <person name="Ye R."/>
            <person name="Li L."/>
            <person name="Wei W."/>
            <person name="Wang X."/>
            <person name="Wang C."/>
            <person name="Huo Q."/>
            <person name="Li W."/>
            <person name="Guo W."/>
            <person name="Chen H."/>
            <person name="Chen S."/>
            <person name="Zhou L."/>
            <person name="Zhou L."/>
            <person name="Ni X."/>
            <person name="Tian J."/>
            <person name="Zhou Y."/>
            <person name="Sheng Y."/>
            <person name="Liu T."/>
            <person name="Pan Y."/>
            <person name="Xia L."/>
            <person name="Li J."/>
            <person name="Zhao F."/>
            <person name="Cao W."/>
        </authorList>
    </citation>
    <scope>NUCLEOTIDE SEQUENCE</scope>
    <source>
        <strain evidence="1">Rmic-2018</strain>
        <tissue evidence="1">Larvae</tissue>
    </source>
</reference>
<dbReference type="VEuPathDB" id="VectorBase:LOC119176595"/>